<keyword evidence="1" id="KW-0732">Signal</keyword>
<name>A0A1G6WTY4_9PROT</name>
<evidence type="ECO:0000313" key="3">
    <source>
        <dbReference type="Proteomes" id="UP000199412"/>
    </source>
</evidence>
<accession>A0A1G6WTY4</accession>
<organism evidence="2 3">
    <name type="scientific">Rhodospira trueperi</name>
    <dbReference type="NCBI Taxonomy" id="69960"/>
    <lineage>
        <taxon>Bacteria</taxon>
        <taxon>Pseudomonadati</taxon>
        <taxon>Pseudomonadota</taxon>
        <taxon>Alphaproteobacteria</taxon>
        <taxon>Rhodospirillales</taxon>
        <taxon>Rhodospirillaceae</taxon>
        <taxon>Rhodospira</taxon>
    </lineage>
</organism>
<dbReference type="PROSITE" id="PS51257">
    <property type="entry name" value="PROKAR_LIPOPROTEIN"/>
    <property type="match status" value="1"/>
</dbReference>
<dbReference type="Proteomes" id="UP000199412">
    <property type="component" value="Unassembled WGS sequence"/>
</dbReference>
<sequence length="188" mass="20356">MSVKSMVRAVIVASSLAVSGCLVTEAPVIVDGTRWEGLTGRYAVDAPDFGDMVVTEGTDPRSGAEAYRVAMFRPGNERVGEVLWVVLDSPLDGRAVGQYRGEVDDSLENGVLVLERRDADTWAVMFQGATLMPEDPEALLASHDVTMESFMGLSVELKGDPEDVRAVLRDLARTATPGEETLVLTRER</sequence>
<evidence type="ECO:0008006" key="4">
    <source>
        <dbReference type="Google" id="ProtNLM"/>
    </source>
</evidence>
<dbReference type="RefSeq" id="WP_143027047.1">
    <property type="nucleotide sequence ID" value="NZ_FNAP01000001.1"/>
</dbReference>
<keyword evidence="3" id="KW-1185">Reference proteome</keyword>
<dbReference type="STRING" id="69960.SAMN05421720_101251"/>
<feature type="signal peptide" evidence="1">
    <location>
        <begin position="1"/>
        <end position="19"/>
    </location>
</feature>
<gene>
    <name evidence="2" type="ORF">SAMN05421720_101251</name>
</gene>
<dbReference type="EMBL" id="FNAP01000001">
    <property type="protein sequence ID" value="SDD68657.1"/>
    <property type="molecule type" value="Genomic_DNA"/>
</dbReference>
<dbReference type="AlphaFoldDB" id="A0A1G6WTY4"/>
<evidence type="ECO:0000256" key="1">
    <source>
        <dbReference type="SAM" id="SignalP"/>
    </source>
</evidence>
<feature type="chain" id="PRO_5011511875" description="Lipoprotein" evidence="1">
    <location>
        <begin position="20"/>
        <end position="188"/>
    </location>
</feature>
<reference evidence="2 3" key="1">
    <citation type="submission" date="2016-10" db="EMBL/GenBank/DDBJ databases">
        <authorList>
            <person name="de Groot N.N."/>
        </authorList>
    </citation>
    <scope>NUCLEOTIDE SEQUENCE [LARGE SCALE GENOMIC DNA]</scope>
    <source>
        <strain evidence="2 3">ATCC 700224</strain>
    </source>
</reference>
<evidence type="ECO:0000313" key="2">
    <source>
        <dbReference type="EMBL" id="SDD68657.1"/>
    </source>
</evidence>
<protein>
    <recommendedName>
        <fullName evidence="4">Lipoprotein</fullName>
    </recommendedName>
</protein>
<proteinExistence type="predicted"/>